<dbReference type="Pfam" id="PF19407">
    <property type="entry name" value="DUF5979"/>
    <property type="match status" value="6"/>
</dbReference>
<accession>A0A376D1U2</accession>
<feature type="transmembrane region" description="Helical" evidence="2">
    <location>
        <begin position="1975"/>
        <end position="1994"/>
    </location>
</feature>
<evidence type="ECO:0000313" key="5">
    <source>
        <dbReference type="Proteomes" id="UP000254287"/>
    </source>
</evidence>
<dbReference type="EMBL" id="UFXP01000001">
    <property type="protein sequence ID" value="STC80306.1"/>
    <property type="molecule type" value="Genomic_DNA"/>
</dbReference>
<name>A0A376D1U2_9CORY</name>
<feature type="domain" description="DUF5979" evidence="3">
    <location>
        <begin position="1002"/>
        <end position="1112"/>
    </location>
</feature>
<feature type="region of interest" description="Disordered" evidence="1">
    <location>
        <begin position="1754"/>
        <end position="1774"/>
    </location>
</feature>
<sequence length="2005" mass="215888">MQKTTLTTAIKRLGAVIVAAVIVVAGLAIPNSPWEEHTTAEAQAQTSRNWGTNENMFNQCSFRRGTGDVAPYAQQLCWIDMAGLMQVLSPTPTHVTKDMGRYEMSFTVNLLEYSERVGGGSTRWSTEMDRFGLAAGPINNRVFGNEINGVQYFGQFTGDSSTPAITFRNEISVVDAGQMAKVQFRDIKIKDKATGKNITGYRMTAIDAQATESRLFGENMSFDAPELNQDMNLYRRITPPGYLPACDPARDSRSILGPGEESYYNKGDNTFKDVYCKENTSYQYPAGTYILGGDGVTSLDVGLFTRTGTQAFALALNMGRMTGNVAPVDTAMEKAATGQATTFDFSMATRLNGTETPVPWQGEGTYTQALRHMDPYDANGTNAKDVMLFRSAAQGAQKNLAFNRYEPSWQCTDPTDATKNITVKEGRVPAGKGISLEKDTATGTSTLVMENKTSVPMNCKVTWTPKFQPSSLDLRKSVSGTAKNYKDIQLRTYDIGYSCAEPQGFKAAYPDVKLTDSRELADGAGYTVTGLPAGATCTLIESDAQASPGTQLKLTWTGTNVTSGTGATPTATVKLAEGGNNAMGVSTAVAGNAFDARTGTVNVSKHIHGEAVDQLGSPRDYRFELTCDSANYDQIVTMKTTSTGANQLDGTAQFTGVPLDRDCLLKPLSGLSGTETETIVFDGRELKLNGDVVEKNETEAYPLKFPDSGQDNNSAAVSIDAQYSFQRRDVRVQKNLIGPAAAKVPSEGIYDVSYVCETPNDPAGKVEGTLKLASGSENAQYIKGARVGSECRIWESQQPEFPNQVVDRTQVTASDTSDQVTTLTNEEAKSKPVLKVEDTTDSHQNAATVSNHYVSRLATVDLRKLVRSELGISNLLPADYELSFDCGIRNVEIAEGQYANVDLRGDLRLGGSESKRLTADVADEKLASLVNDGAGGSMRVPYGNTCRFSEKVPDTVGGLDWSSNVGSLKLEVGQPEEKVEIINTFKAAGDGVTIKQLTEGVADFAQPVEYTLECRASDGTQLNLGEQGSFTLQPGETSLQVPSSSIPESSTCRIKEVDVDDGKRGDGFEITRNSTLKTDGVDKSFVTGEGVDSGVFTVGEQTVVNISHTYDYAEKKMKITKNVAFDSETGDYISQARKNVKYQREFDVSVVCTPPDGGVLVSHTGKVSSPQSDSPQTQQLVFDDIPDGSTCDVTEGDTTAAEGITFTQEVEAAGQRGEKSLEFVVKGDTPVQLINTYKRQMAKVDLTKIANTPIDIEKAQPDVTGDSVYYTHNFSMVCTDPEGSDAESGELPPVETKQITGPGHTEFVNVPVGADCSITGDKFGQLDLKKSQGEGKPELETHLVPDKVEWRLQRNDTEPFIDTDVTEGTTTSQPISIKADKADGTSNNVLTLTNYYTFVKAKLGMSKKIVASDDDMKILRNATPGVNFNFNYQCQGVGYSTSDIGLPTTLAAGDNTKFADPDRMFKSTEVEVPSGAWCTAREAEPSSTPPELTWSANSREISKHVGSAEASVESVDFVNTYQRRTVPVRIVPMQDGYLEGADNAKYEYDLTCKDPSGTQKSFNIAAVNTNATYTVADRTEPSGGSIVELPVGYDCTLDLSKSSALQPRVQLEVTRSQRTPYVEFGKWVGGQPDAKNPTQKLASLTAEEVTEAMKKYSYDFRIDPKLQSHSGEPVMTLGAEAMHLRDRVDVTFTKTSTGAAGEGKTFAFSSTCGDTSFELKSGESRTLKGIEINRNCRIREQMVDGQSGGAVVSVESSGERLGNPTAVTTSDGEGHLTGGTWRFDVMPVSTPTDLSSDGAKWAFNAKNSFPGLKVKKKIDGAPISALSGAVADTAILPDSAQTMRFTYEVENEGALHIGNFLVKEPELAGFTVRDSAGEEYDINNNGLIPVGVCNLGDGGRLAPGEKRSCSFDVVIDQDTDTAFSYKGTVSVTADAYANQTDTAPAAQVSASDTYGALRLSGLLAAMLPDTGIQTLAFVLVLGLAVLALGLWIYMRNREDDDEAEE</sequence>
<feature type="domain" description="DUF5979" evidence="3">
    <location>
        <begin position="1690"/>
        <end position="1758"/>
    </location>
</feature>
<evidence type="ECO:0000259" key="3">
    <source>
        <dbReference type="Pfam" id="PF19407"/>
    </source>
</evidence>
<reference evidence="4 5" key="1">
    <citation type="submission" date="2018-06" db="EMBL/GenBank/DDBJ databases">
        <authorList>
            <consortium name="Pathogen Informatics"/>
            <person name="Doyle S."/>
        </authorList>
    </citation>
    <scope>NUCLEOTIDE SEQUENCE [LARGE SCALE GENOMIC DNA]</scope>
    <source>
        <strain evidence="4 5">NCTC10289</strain>
    </source>
</reference>
<keyword evidence="2" id="KW-1133">Transmembrane helix</keyword>
<evidence type="ECO:0000256" key="2">
    <source>
        <dbReference type="SAM" id="Phobius"/>
    </source>
</evidence>
<organism evidence="4 5">
    <name type="scientific">Corynebacterium minutissimum</name>
    <dbReference type="NCBI Taxonomy" id="38301"/>
    <lineage>
        <taxon>Bacteria</taxon>
        <taxon>Bacillati</taxon>
        <taxon>Actinomycetota</taxon>
        <taxon>Actinomycetes</taxon>
        <taxon>Mycobacteriales</taxon>
        <taxon>Corynebacteriaceae</taxon>
        <taxon>Corynebacterium</taxon>
    </lineage>
</organism>
<proteinExistence type="predicted"/>
<evidence type="ECO:0000256" key="1">
    <source>
        <dbReference type="SAM" id="MobiDB-lite"/>
    </source>
</evidence>
<feature type="transmembrane region" description="Helical" evidence="2">
    <location>
        <begin position="12"/>
        <end position="29"/>
    </location>
</feature>
<dbReference type="Proteomes" id="UP000254287">
    <property type="component" value="Unassembled WGS sequence"/>
</dbReference>
<feature type="region of interest" description="Disordered" evidence="1">
    <location>
        <begin position="1281"/>
        <end position="1304"/>
    </location>
</feature>
<evidence type="ECO:0000313" key="4">
    <source>
        <dbReference type="EMBL" id="STC80306.1"/>
    </source>
</evidence>
<keyword evidence="2" id="KW-0812">Transmembrane</keyword>
<feature type="domain" description="DUF5979" evidence="3">
    <location>
        <begin position="1136"/>
        <end position="1237"/>
    </location>
</feature>
<dbReference type="InterPro" id="IPR046022">
    <property type="entry name" value="DUF5979"/>
</dbReference>
<dbReference type="NCBIfam" id="TIGR01167">
    <property type="entry name" value="LPXTG_anchor"/>
    <property type="match status" value="1"/>
</dbReference>
<feature type="domain" description="DUF5979" evidence="3">
    <location>
        <begin position="473"/>
        <end position="573"/>
    </location>
</feature>
<keyword evidence="2" id="KW-0472">Membrane</keyword>
<feature type="domain" description="DUF5979" evidence="3">
    <location>
        <begin position="730"/>
        <end position="853"/>
    </location>
</feature>
<gene>
    <name evidence="4" type="primary">spaC</name>
    <name evidence="4" type="ORF">NCTC10289_02087</name>
</gene>
<dbReference type="RefSeq" id="WP_115023205.1">
    <property type="nucleotide sequence ID" value="NZ_CP069533.1"/>
</dbReference>
<protein>
    <submittedName>
        <fullName evidence="4">Surface-anchored fimbrial subunit</fullName>
    </submittedName>
</protein>
<feature type="domain" description="DUF5979" evidence="3">
    <location>
        <begin position="1423"/>
        <end position="1522"/>
    </location>
</feature>